<sequence length="257" mass="27542">MFRIMRAAVRTASLRFTALGESDPDASCECICAYPCPPALVEQTGTGGGFVKHGCPFPAGSETAKGIACRLREADTRAMATFGKCSLDLCRILPGRELMPATGDDSASSFIASASRSRSLKRSARQARGSLLCLAQRSCCSSVKPDQLLRFVCLVGRQFVLLGRGALLGRPGTAEELGPLSRLECLVVTAVLHLALCQMRLAKALPFRMHSTLGHSQRCHLFTAASACSQRRERPWQRAGQHGWTHAVSSVFACAGS</sequence>
<dbReference type="EMBL" id="LSRX01000383">
    <property type="protein sequence ID" value="OLP98871.1"/>
    <property type="molecule type" value="Genomic_DNA"/>
</dbReference>
<evidence type="ECO:0000313" key="2">
    <source>
        <dbReference type="Proteomes" id="UP000186817"/>
    </source>
</evidence>
<organism evidence="1 2">
    <name type="scientific">Symbiodinium microadriaticum</name>
    <name type="common">Dinoflagellate</name>
    <name type="synonym">Zooxanthella microadriatica</name>
    <dbReference type="NCBI Taxonomy" id="2951"/>
    <lineage>
        <taxon>Eukaryota</taxon>
        <taxon>Sar</taxon>
        <taxon>Alveolata</taxon>
        <taxon>Dinophyceae</taxon>
        <taxon>Suessiales</taxon>
        <taxon>Symbiodiniaceae</taxon>
        <taxon>Symbiodinium</taxon>
    </lineage>
</organism>
<name>A0A1Q9DUQ1_SYMMI</name>
<proteinExistence type="predicted"/>
<dbReference type="Proteomes" id="UP000186817">
    <property type="component" value="Unassembled WGS sequence"/>
</dbReference>
<dbReference type="AlphaFoldDB" id="A0A1Q9DUQ1"/>
<evidence type="ECO:0000313" key="1">
    <source>
        <dbReference type="EMBL" id="OLP98871.1"/>
    </source>
</evidence>
<keyword evidence="2" id="KW-1185">Reference proteome</keyword>
<reference evidence="1 2" key="1">
    <citation type="submission" date="2016-02" db="EMBL/GenBank/DDBJ databases">
        <title>Genome analysis of coral dinoflagellate symbionts highlights evolutionary adaptations to a symbiotic lifestyle.</title>
        <authorList>
            <person name="Aranda M."/>
            <person name="Li Y."/>
            <person name="Liew Y.J."/>
            <person name="Baumgarten S."/>
            <person name="Simakov O."/>
            <person name="Wilson M."/>
            <person name="Piel J."/>
            <person name="Ashoor H."/>
            <person name="Bougouffa S."/>
            <person name="Bajic V.B."/>
            <person name="Ryu T."/>
            <person name="Ravasi T."/>
            <person name="Bayer T."/>
            <person name="Micklem G."/>
            <person name="Kim H."/>
            <person name="Bhak J."/>
            <person name="Lajeunesse T.C."/>
            <person name="Voolstra C.R."/>
        </authorList>
    </citation>
    <scope>NUCLEOTIDE SEQUENCE [LARGE SCALE GENOMIC DNA]</scope>
    <source>
        <strain evidence="1 2">CCMP2467</strain>
    </source>
</reference>
<protein>
    <submittedName>
        <fullName evidence="1">Uncharacterized protein</fullName>
    </submittedName>
</protein>
<accession>A0A1Q9DUQ1</accession>
<gene>
    <name evidence="1" type="ORF">AK812_SmicGene18661</name>
</gene>
<comment type="caution">
    <text evidence="1">The sequence shown here is derived from an EMBL/GenBank/DDBJ whole genome shotgun (WGS) entry which is preliminary data.</text>
</comment>